<proteinExistence type="predicted"/>
<accession>A0A6J5T9J3</accession>
<reference evidence="1" key="1">
    <citation type="submission" date="2020-05" db="EMBL/GenBank/DDBJ databases">
        <authorList>
            <person name="Chiriac C."/>
            <person name="Salcher M."/>
            <person name="Ghai R."/>
            <person name="Kavagutti S V."/>
        </authorList>
    </citation>
    <scope>NUCLEOTIDE SEQUENCE</scope>
</reference>
<organism evidence="1">
    <name type="scientific">uncultured Caudovirales phage</name>
    <dbReference type="NCBI Taxonomy" id="2100421"/>
    <lineage>
        <taxon>Viruses</taxon>
        <taxon>Duplodnaviria</taxon>
        <taxon>Heunggongvirae</taxon>
        <taxon>Uroviricota</taxon>
        <taxon>Caudoviricetes</taxon>
        <taxon>Peduoviridae</taxon>
        <taxon>Maltschvirus</taxon>
        <taxon>Maltschvirus maltsch</taxon>
    </lineage>
</organism>
<name>A0A6J5T9J3_9CAUD</name>
<sequence length="87" mass="9707">MTPTRQQVIDKSVNQILHALNDKIIVRCGNTEEATYALCCFTHHMVDMLFKVINANMPAQEAKCAFKVAIDTALLDIGMSVAIHEFN</sequence>
<gene>
    <name evidence="1" type="ORF">UFOVP23_24</name>
</gene>
<protein>
    <submittedName>
        <fullName evidence="1">Uncharacterized protein</fullName>
    </submittedName>
</protein>
<dbReference type="EMBL" id="LR797815">
    <property type="protein sequence ID" value="CAB4240830.1"/>
    <property type="molecule type" value="Genomic_DNA"/>
</dbReference>
<evidence type="ECO:0000313" key="1">
    <source>
        <dbReference type="EMBL" id="CAB4240830.1"/>
    </source>
</evidence>